<comment type="caution">
    <text evidence="2">The sequence shown here is derived from an EMBL/GenBank/DDBJ whole genome shotgun (WGS) entry which is preliminary data.</text>
</comment>
<keyword evidence="1" id="KW-1133">Transmembrane helix</keyword>
<feature type="transmembrane region" description="Helical" evidence="1">
    <location>
        <begin position="132"/>
        <end position="151"/>
    </location>
</feature>
<organism evidence="2 3">
    <name type="scientific">Sulfuriferula plumbiphila</name>
    <dbReference type="NCBI Taxonomy" id="171865"/>
    <lineage>
        <taxon>Bacteria</taxon>
        <taxon>Pseudomonadati</taxon>
        <taxon>Pseudomonadota</taxon>
        <taxon>Betaproteobacteria</taxon>
        <taxon>Nitrosomonadales</taxon>
        <taxon>Sulfuricellaceae</taxon>
        <taxon>Sulfuriferula</taxon>
    </lineage>
</organism>
<dbReference type="RefSeq" id="WP_147074475.1">
    <property type="nucleotide sequence ID" value="NZ_AP021884.1"/>
</dbReference>
<name>A0A512LAK3_9PROT</name>
<sequence>MTTKRVFRRAWLFFVITGLVEGMLTALTLATGKMLRPGAALTGSLAVRIGLASGFPTAVVFFAAEYARQRGELLRMAYQLNMTRRERLVAGKLGQQALRESFVSAFVSGLCSFGGATVPLMVASAIPGSGWPSVAVAVACLGVLGAGIGYTTLSCKTCWSLALVIAGGLMAWLGYFLRIV</sequence>
<accession>A0A512LAK3</accession>
<feature type="transmembrane region" description="Helical" evidence="1">
    <location>
        <begin position="46"/>
        <end position="67"/>
    </location>
</feature>
<feature type="transmembrane region" description="Helical" evidence="1">
    <location>
        <begin position="102"/>
        <end position="126"/>
    </location>
</feature>
<reference evidence="2 3" key="1">
    <citation type="submission" date="2019-07" db="EMBL/GenBank/DDBJ databases">
        <title>Whole genome shotgun sequence of Thiobacillus plumbophilus NBRC 107929.</title>
        <authorList>
            <person name="Hosoyama A."/>
            <person name="Uohara A."/>
            <person name="Ohji S."/>
            <person name="Ichikawa N."/>
        </authorList>
    </citation>
    <scope>NUCLEOTIDE SEQUENCE [LARGE SCALE GENOMIC DNA]</scope>
    <source>
        <strain evidence="2 3">NBRC 107929</strain>
    </source>
</reference>
<dbReference type="EMBL" id="BKAD01000030">
    <property type="protein sequence ID" value="GEP31513.1"/>
    <property type="molecule type" value="Genomic_DNA"/>
</dbReference>
<keyword evidence="1" id="KW-0812">Transmembrane</keyword>
<dbReference type="Proteomes" id="UP000321337">
    <property type="component" value="Unassembled WGS sequence"/>
</dbReference>
<evidence type="ECO:0000313" key="2">
    <source>
        <dbReference type="EMBL" id="GEP31513.1"/>
    </source>
</evidence>
<evidence type="ECO:0008006" key="4">
    <source>
        <dbReference type="Google" id="ProtNLM"/>
    </source>
</evidence>
<evidence type="ECO:0000256" key="1">
    <source>
        <dbReference type="SAM" id="Phobius"/>
    </source>
</evidence>
<keyword evidence="1" id="KW-0472">Membrane</keyword>
<dbReference type="AlphaFoldDB" id="A0A512LAK3"/>
<evidence type="ECO:0000313" key="3">
    <source>
        <dbReference type="Proteomes" id="UP000321337"/>
    </source>
</evidence>
<feature type="transmembrane region" description="Helical" evidence="1">
    <location>
        <begin position="158"/>
        <end position="177"/>
    </location>
</feature>
<keyword evidence="3" id="KW-1185">Reference proteome</keyword>
<protein>
    <recommendedName>
        <fullName evidence="4">VIT family protein</fullName>
    </recommendedName>
</protein>
<proteinExistence type="predicted"/>
<gene>
    <name evidence="2" type="ORF">TPL01_26510</name>
</gene>